<dbReference type="Pfam" id="PF01381">
    <property type="entry name" value="HTH_3"/>
    <property type="match status" value="1"/>
</dbReference>
<dbReference type="InterPro" id="IPR001387">
    <property type="entry name" value="Cro/C1-type_HTH"/>
</dbReference>
<feature type="domain" description="HTH cro/C1-type" evidence="1">
    <location>
        <begin position="39"/>
        <end position="95"/>
    </location>
</feature>
<dbReference type="PROSITE" id="PS50943">
    <property type="entry name" value="HTH_CROC1"/>
    <property type="match status" value="1"/>
</dbReference>
<dbReference type="SUPFAM" id="SSF47413">
    <property type="entry name" value="lambda repressor-like DNA-binding domains"/>
    <property type="match status" value="1"/>
</dbReference>
<accession>A0A7Y3T049</accession>
<gene>
    <name evidence="2" type="ORF">HLQ16_22145</name>
</gene>
<organism evidence="2 3">
    <name type="scientific">Clostridium estertheticum</name>
    <dbReference type="NCBI Taxonomy" id="238834"/>
    <lineage>
        <taxon>Bacteria</taxon>
        <taxon>Bacillati</taxon>
        <taxon>Bacillota</taxon>
        <taxon>Clostridia</taxon>
        <taxon>Eubacteriales</taxon>
        <taxon>Clostridiaceae</taxon>
        <taxon>Clostridium</taxon>
    </lineage>
</organism>
<sequence>MGFHKVNPNDEIKKAISNNSELETYISEADAQYELIRMLVDFRKGIGLTQNEVSKKSGLTQQMISRIEKLDNSPTLDNFIKYVMALGLKIKVDKINDERLLSV</sequence>
<evidence type="ECO:0000259" key="1">
    <source>
        <dbReference type="PROSITE" id="PS50943"/>
    </source>
</evidence>
<dbReference type="SMART" id="SM00530">
    <property type="entry name" value="HTH_XRE"/>
    <property type="match status" value="1"/>
</dbReference>
<dbReference type="EMBL" id="JABEYB010000027">
    <property type="protein sequence ID" value="NNU78596.1"/>
    <property type="molecule type" value="Genomic_DNA"/>
</dbReference>
<reference evidence="2 3" key="1">
    <citation type="submission" date="2020-05" db="EMBL/GenBank/DDBJ databases">
        <title>Complete genome of Clostridium estertheticum subspecies estertheticum, isolated from Vacuum packed lamb meat from New Zealand imported to Switzerland.</title>
        <authorList>
            <person name="Wambui J."/>
            <person name="Stevens M.J.A."/>
            <person name="Stephan R."/>
        </authorList>
    </citation>
    <scope>NUCLEOTIDE SEQUENCE [LARGE SCALE GENOMIC DNA]</scope>
    <source>
        <strain evidence="2 3">CEST001</strain>
    </source>
</reference>
<dbReference type="GO" id="GO:0003677">
    <property type="term" value="F:DNA binding"/>
    <property type="evidence" value="ECO:0007669"/>
    <property type="project" value="InterPro"/>
</dbReference>
<protein>
    <submittedName>
        <fullName evidence="2">Helix-turn-helix transcriptional regulator</fullName>
    </submittedName>
</protein>
<name>A0A7Y3T049_9CLOT</name>
<evidence type="ECO:0000313" key="3">
    <source>
        <dbReference type="Proteomes" id="UP000531659"/>
    </source>
</evidence>
<dbReference type="Gene3D" id="1.10.260.40">
    <property type="entry name" value="lambda repressor-like DNA-binding domains"/>
    <property type="match status" value="1"/>
</dbReference>
<dbReference type="CDD" id="cd00093">
    <property type="entry name" value="HTH_XRE"/>
    <property type="match status" value="1"/>
</dbReference>
<proteinExistence type="predicted"/>
<dbReference type="RefSeq" id="WP_171299142.1">
    <property type="nucleotide sequence ID" value="NZ_CP087101.1"/>
</dbReference>
<dbReference type="Proteomes" id="UP000531659">
    <property type="component" value="Unassembled WGS sequence"/>
</dbReference>
<dbReference type="AlphaFoldDB" id="A0A7Y3T049"/>
<evidence type="ECO:0000313" key="2">
    <source>
        <dbReference type="EMBL" id="NNU78596.1"/>
    </source>
</evidence>
<comment type="caution">
    <text evidence="2">The sequence shown here is derived from an EMBL/GenBank/DDBJ whole genome shotgun (WGS) entry which is preliminary data.</text>
</comment>
<dbReference type="InterPro" id="IPR010982">
    <property type="entry name" value="Lambda_DNA-bd_dom_sf"/>
</dbReference>